<comment type="caution">
    <text evidence="1">The sequence shown here is derived from an EMBL/GenBank/DDBJ whole genome shotgun (WGS) entry which is preliminary data.</text>
</comment>
<dbReference type="EMBL" id="NJHN03000071">
    <property type="protein sequence ID" value="KAH9417887.1"/>
    <property type="molecule type" value="Genomic_DNA"/>
</dbReference>
<evidence type="ECO:0000313" key="2">
    <source>
        <dbReference type="Proteomes" id="UP000887458"/>
    </source>
</evidence>
<name>A0ABQ8J5U9_DERPT</name>
<accession>A0ABQ8J5U9</accession>
<reference evidence="1 2" key="1">
    <citation type="journal article" date="2018" name="J. Allergy Clin. Immunol.">
        <title>High-quality assembly of Dermatophagoides pteronyssinus genome and transcriptome reveals a wide range of novel allergens.</title>
        <authorList>
            <person name="Liu X.Y."/>
            <person name="Yang K.Y."/>
            <person name="Wang M.Q."/>
            <person name="Kwok J.S."/>
            <person name="Zeng X."/>
            <person name="Yang Z."/>
            <person name="Xiao X.J."/>
            <person name="Lau C.P."/>
            <person name="Li Y."/>
            <person name="Huang Z.M."/>
            <person name="Ba J.G."/>
            <person name="Yim A.K."/>
            <person name="Ouyang C.Y."/>
            <person name="Ngai S.M."/>
            <person name="Chan T.F."/>
            <person name="Leung E.L."/>
            <person name="Liu L."/>
            <person name="Liu Z.G."/>
            <person name="Tsui S.K."/>
        </authorList>
    </citation>
    <scope>NUCLEOTIDE SEQUENCE [LARGE SCALE GENOMIC DNA]</scope>
    <source>
        <strain evidence="1">Derp</strain>
    </source>
</reference>
<organism evidence="1 2">
    <name type="scientific">Dermatophagoides pteronyssinus</name>
    <name type="common">European house dust mite</name>
    <dbReference type="NCBI Taxonomy" id="6956"/>
    <lineage>
        <taxon>Eukaryota</taxon>
        <taxon>Metazoa</taxon>
        <taxon>Ecdysozoa</taxon>
        <taxon>Arthropoda</taxon>
        <taxon>Chelicerata</taxon>
        <taxon>Arachnida</taxon>
        <taxon>Acari</taxon>
        <taxon>Acariformes</taxon>
        <taxon>Sarcoptiformes</taxon>
        <taxon>Astigmata</taxon>
        <taxon>Psoroptidia</taxon>
        <taxon>Analgoidea</taxon>
        <taxon>Pyroglyphidae</taxon>
        <taxon>Dermatophagoidinae</taxon>
        <taxon>Dermatophagoides</taxon>
    </lineage>
</organism>
<proteinExistence type="predicted"/>
<reference evidence="1 2" key="2">
    <citation type="journal article" date="2022" name="Mol. Biol. Evol.">
        <title>Comparative Genomics Reveals Insights into the Divergent Evolution of Astigmatic Mites and Household Pest Adaptations.</title>
        <authorList>
            <person name="Xiong Q."/>
            <person name="Wan A.T."/>
            <person name="Liu X."/>
            <person name="Fung C.S."/>
            <person name="Xiao X."/>
            <person name="Malainual N."/>
            <person name="Hou J."/>
            <person name="Wang L."/>
            <person name="Wang M."/>
            <person name="Yang K.Y."/>
            <person name="Cui Y."/>
            <person name="Leung E.L."/>
            <person name="Nong W."/>
            <person name="Shin S.K."/>
            <person name="Au S.W."/>
            <person name="Jeong K.Y."/>
            <person name="Chew F.T."/>
            <person name="Hui J.H."/>
            <person name="Leung T.F."/>
            <person name="Tungtrongchitr A."/>
            <person name="Zhong N."/>
            <person name="Liu Z."/>
            <person name="Tsui S.K."/>
        </authorList>
    </citation>
    <scope>NUCLEOTIDE SEQUENCE [LARGE SCALE GENOMIC DNA]</scope>
    <source>
        <strain evidence="1">Derp</strain>
    </source>
</reference>
<protein>
    <submittedName>
        <fullName evidence="1">Uncharacterized protein</fullName>
    </submittedName>
</protein>
<gene>
    <name evidence="1" type="ORF">DERP_015369</name>
</gene>
<evidence type="ECO:0000313" key="1">
    <source>
        <dbReference type="EMBL" id="KAH9417887.1"/>
    </source>
</evidence>
<sequence length="71" mass="8021">MLIIYNVIKYNSVPLVWFLVNTVLRASSGWSQVRNPGQSVHAIKKNFGTSLEISIKNQAFETGFKPIVKNQ</sequence>
<dbReference type="Proteomes" id="UP000887458">
    <property type="component" value="Unassembled WGS sequence"/>
</dbReference>
<keyword evidence="2" id="KW-1185">Reference proteome</keyword>